<organism evidence="2 4">
    <name type="scientific">Arcobacter defluvii</name>
    <dbReference type="NCBI Taxonomy" id="873191"/>
    <lineage>
        <taxon>Bacteria</taxon>
        <taxon>Pseudomonadati</taxon>
        <taxon>Campylobacterota</taxon>
        <taxon>Epsilonproteobacteria</taxon>
        <taxon>Campylobacterales</taxon>
        <taxon>Arcobacteraceae</taxon>
        <taxon>Arcobacter</taxon>
    </lineage>
</organism>
<evidence type="ECO:0000313" key="4">
    <source>
        <dbReference type="Proteomes" id="UP000503313"/>
    </source>
</evidence>
<evidence type="ECO:0000313" key="3">
    <source>
        <dbReference type="EMBL" id="QKF77870.1"/>
    </source>
</evidence>
<accession>A0AAE7E6S2</accession>
<dbReference type="Proteomes" id="UP000503313">
    <property type="component" value="Chromosome"/>
</dbReference>
<dbReference type="KEGG" id="adz:ADFLV_1852"/>
<dbReference type="InterPro" id="IPR009989">
    <property type="entry name" value="TrbM"/>
</dbReference>
<dbReference type="EMBL" id="CP053835">
    <property type="protein sequence ID" value="QKF77286.1"/>
    <property type="molecule type" value="Genomic_DNA"/>
</dbReference>
<evidence type="ECO:0000256" key="1">
    <source>
        <dbReference type="SAM" id="SignalP"/>
    </source>
</evidence>
<protein>
    <submittedName>
        <fullName evidence="2">Type IV conjugative transfer system protein TrbM</fullName>
    </submittedName>
</protein>
<dbReference type="KEGG" id="adz:ADFLV_1254"/>
<dbReference type="EMBL" id="CP053835">
    <property type="protein sequence ID" value="QKF77870.1"/>
    <property type="molecule type" value="Genomic_DNA"/>
</dbReference>
<keyword evidence="1" id="KW-0732">Signal</keyword>
<dbReference type="AlphaFoldDB" id="A0AAE7E6S2"/>
<gene>
    <name evidence="2" type="ORF">ADFLV_1254</name>
    <name evidence="3" type="ORF">ADFLV_1852</name>
</gene>
<name>A0AAE7E6S2_9BACT</name>
<evidence type="ECO:0000313" key="2">
    <source>
        <dbReference type="EMBL" id="QKF77286.1"/>
    </source>
</evidence>
<feature type="chain" id="PRO_5044706341" evidence="1">
    <location>
        <begin position="21"/>
        <end position="225"/>
    </location>
</feature>
<keyword evidence="4" id="KW-1185">Reference proteome</keyword>
<reference evidence="2 4" key="1">
    <citation type="submission" date="2020-05" db="EMBL/GenBank/DDBJ databases">
        <title>Complete genome sequencing of Campylobacter and Arcobacter type strains.</title>
        <authorList>
            <person name="Miller W.G."/>
            <person name="Yee E."/>
        </authorList>
    </citation>
    <scope>NUCLEOTIDE SEQUENCE [LARGE SCALE GENOMIC DNA]</scope>
    <source>
        <strain evidence="2 4">LMG 25694</strain>
    </source>
</reference>
<dbReference type="RefSeq" id="WP_129011279.1">
    <property type="nucleotide sequence ID" value="NZ_CP053835.1"/>
</dbReference>
<sequence>MTKIIVGAISASFLTLNLIAAENDFKAELLTGDTKLACEAILCLSSSTRPSECNPSLNHYFSLKAKKWKNTVKLRRNFLKLCPDGGDEIEDLVYKDYRDNFLPNAADPRECTAEYLNKQLENKEEFSYLENKFSLSYRVNPNMPAPCITLFKHPYTAISKPNYICTGEFYTSLEWKLNAKLIRISYKDYTYLPNYEKYEIYIPDGEGGYTNYYKKVPFSKTCWMD</sequence>
<feature type="signal peptide" evidence="1">
    <location>
        <begin position="1"/>
        <end position="20"/>
    </location>
</feature>
<proteinExistence type="predicted"/>
<dbReference type="Pfam" id="PF07424">
    <property type="entry name" value="TrbM"/>
    <property type="match status" value="1"/>
</dbReference>